<name>A0ACC1N6B2_9HYPO</name>
<comment type="caution">
    <text evidence="1">The sequence shown here is derived from an EMBL/GenBank/DDBJ whole genome shotgun (WGS) entry which is preliminary data.</text>
</comment>
<gene>
    <name evidence="1" type="ORF">NQ176_g5872</name>
</gene>
<dbReference type="Proteomes" id="UP001143910">
    <property type="component" value="Unassembled WGS sequence"/>
</dbReference>
<sequence length="196" mass="21606">MSDDEANIPQGLPGDNSGSFTDQSYLTYLVPSQTNINLDEAFKFVEPGKSVLESIPQRKTLFFGTSFPLPLLQYPALTSFPLLTLFLTDETVQVLLVLKTPWVEEKDLQSSLQRLMISLAAHVVNSAAAGNRDTATPASESIFVGAVGDISDPFIVVEARSRAQGGVIFRFRRRRQLLRRIWGRLRRSCSKGGGMG</sequence>
<proteinExistence type="predicted"/>
<evidence type="ECO:0000313" key="1">
    <source>
        <dbReference type="EMBL" id="KAJ2974787.1"/>
    </source>
</evidence>
<evidence type="ECO:0000313" key="2">
    <source>
        <dbReference type="Proteomes" id="UP001143910"/>
    </source>
</evidence>
<keyword evidence="2" id="KW-1185">Reference proteome</keyword>
<protein>
    <submittedName>
        <fullName evidence="1">Uncharacterized protein</fullName>
    </submittedName>
</protein>
<reference evidence="1" key="1">
    <citation type="submission" date="2022-08" db="EMBL/GenBank/DDBJ databases">
        <title>Genome Sequence of Lecanicillium fungicola.</title>
        <authorList>
            <person name="Buettner E."/>
        </authorList>
    </citation>
    <scope>NUCLEOTIDE SEQUENCE</scope>
    <source>
        <strain evidence="1">Babe33</strain>
    </source>
</reference>
<dbReference type="EMBL" id="JANJQO010000786">
    <property type="protein sequence ID" value="KAJ2974787.1"/>
    <property type="molecule type" value="Genomic_DNA"/>
</dbReference>
<accession>A0ACC1N6B2</accession>
<organism evidence="1 2">
    <name type="scientific">Zarea fungicola</name>
    <dbReference type="NCBI Taxonomy" id="93591"/>
    <lineage>
        <taxon>Eukaryota</taxon>
        <taxon>Fungi</taxon>
        <taxon>Dikarya</taxon>
        <taxon>Ascomycota</taxon>
        <taxon>Pezizomycotina</taxon>
        <taxon>Sordariomycetes</taxon>
        <taxon>Hypocreomycetidae</taxon>
        <taxon>Hypocreales</taxon>
        <taxon>Cordycipitaceae</taxon>
        <taxon>Zarea</taxon>
    </lineage>
</organism>